<feature type="domain" description="Type I restriction modification DNA specificity" evidence="4">
    <location>
        <begin position="18"/>
        <end position="186"/>
    </location>
</feature>
<keyword evidence="3" id="KW-0238">DNA-binding</keyword>
<keyword evidence="2" id="KW-0680">Restriction system</keyword>
<dbReference type="InterPro" id="IPR000055">
    <property type="entry name" value="Restrct_endonuc_typeI_TRD"/>
</dbReference>
<evidence type="ECO:0000259" key="4">
    <source>
        <dbReference type="Pfam" id="PF01420"/>
    </source>
</evidence>
<reference evidence="5" key="2">
    <citation type="journal article" date="2018" name="Nature">
        <title>A major lineage of non-tailed dsDNA viruses as unrecognized killers of marine bacteria.</title>
        <authorList>
            <person name="Kauffman K.M."/>
            <person name="Hussain F.A."/>
            <person name="Yang J."/>
            <person name="Arevalo P."/>
            <person name="Brown J.M."/>
            <person name="Chang W.K."/>
            <person name="VanInsberghe D."/>
            <person name="Elsherbini J."/>
            <person name="Sharma R.S."/>
            <person name="Cutler M.B."/>
            <person name="Kelly L."/>
            <person name="Polz M.F."/>
        </authorList>
    </citation>
    <scope>NUCLEOTIDE SEQUENCE</scope>
    <source>
        <strain evidence="5">10N.222.46.E12</strain>
    </source>
</reference>
<dbReference type="SUPFAM" id="SSF116734">
    <property type="entry name" value="DNA methylase specificity domain"/>
    <property type="match status" value="2"/>
</dbReference>
<gene>
    <name evidence="5" type="ORF">BCS90_10065</name>
</gene>
<accession>A0A7Z1MM23</accession>
<sequence>MTEQLNVPKLRFNEFEGDWTKSKLGDIGKVKMCKRIFSSQTTDAGDIPFFKIGTFGKEPDAFISSDLYKEFKAKYSFPNVGDILMSASGTLGRTVVYDGTPSYFQDSNIVWLDNDESYTTNLFLGFIYQIVKYQSEGGTIQRLYNSIISSTVYYNPQLPEQQKIASFLSKVDEKIGLLSEKKDKLTEYKRGVMQQLFNGKWQEQDGQLTFVPPTLRFKADDGSEFPDWEEKKFSEISNIKRGASPRPISDPKWFDGKSNVGWVRISDVTRSGRELLKTEQYLTPEGISKSRLIPVGSMIMSICATIGKPIYTTFPVCIHDGFIVFSDLDAHKEYVYYYLSKIEKAWYRYGQPGSQVNLNSDIVGNEQIAFPCLEEQIRIANFLSTIDQKVDLANAELNKAKEWKKGLLQQMFV</sequence>
<feature type="domain" description="Type I restriction modification DNA specificity" evidence="4">
    <location>
        <begin position="227"/>
        <end position="401"/>
    </location>
</feature>
<dbReference type="RefSeq" id="WP_201261220.1">
    <property type="nucleotide sequence ID" value="NZ_CP170589.1"/>
</dbReference>
<dbReference type="PANTHER" id="PTHR30408:SF12">
    <property type="entry name" value="TYPE I RESTRICTION ENZYME MJAVIII SPECIFICITY SUBUNIT"/>
    <property type="match status" value="1"/>
</dbReference>
<dbReference type="Gene3D" id="3.90.220.20">
    <property type="entry name" value="DNA methylase specificity domains"/>
    <property type="match status" value="2"/>
</dbReference>
<evidence type="ECO:0000256" key="3">
    <source>
        <dbReference type="ARBA" id="ARBA00023125"/>
    </source>
</evidence>
<dbReference type="PANTHER" id="PTHR30408">
    <property type="entry name" value="TYPE-1 RESTRICTION ENZYME ECOKI SPECIFICITY PROTEIN"/>
    <property type="match status" value="1"/>
</dbReference>
<dbReference type="AlphaFoldDB" id="A0A7Z1MM23"/>
<dbReference type="InterPro" id="IPR052021">
    <property type="entry name" value="Type-I_RS_S_subunit"/>
</dbReference>
<evidence type="ECO:0000313" key="5">
    <source>
        <dbReference type="EMBL" id="PMP32093.1"/>
    </source>
</evidence>
<evidence type="ECO:0000256" key="1">
    <source>
        <dbReference type="ARBA" id="ARBA00010923"/>
    </source>
</evidence>
<dbReference type="GO" id="GO:0009307">
    <property type="term" value="P:DNA restriction-modification system"/>
    <property type="evidence" value="ECO:0007669"/>
    <property type="project" value="UniProtKB-KW"/>
</dbReference>
<organism evidence="5">
    <name type="scientific">Vibrio cyclitrophicus</name>
    <dbReference type="NCBI Taxonomy" id="47951"/>
    <lineage>
        <taxon>Bacteria</taxon>
        <taxon>Pseudomonadati</taxon>
        <taxon>Pseudomonadota</taxon>
        <taxon>Gammaproteobacteria</taxon>
        <taxon>Vibrionales</taxon>
        <taxon>Vibrionaceae</taxon>
        <taxon>Vibrio</taxon>
    </lineage>
</organism>
<protein>
    <recommendedName>
        <fullName evidence="4">Type I restriction modification DNA specificity domain-containing protein</fullName>
    </recommendedName>
</protein>
<dbReference type="InterPro" id="IPR044946">
    <property type="entry name" value="Restrct_endonuc_typeI_TRD_sf"/>
</dbReference>
<dbReference type="CDD" id="cd17283">
    <property type="entry name" value="RMtype1_S_Hpy180ORF7835P_TRD2-CR2_like"/>
    <property type="match status" value="1"/>
</dbReference>
<comment type="similarity">
    <text evidence="1">Belongs to the type-I restriction system S methylase family.</text>
</comment>
<name>A0A7Z1MM23_9VIBR</name>
<dbReference type="GO" id="GO:0003677">
    <property type="term" value="F:DNA binding"/>
    <property type="evidence" value="ECO:0007669"/>
    <property type="project" value="UniProtKB-KW"/>
</dbReference>
<dbReference type="Gene3D" id="1.10.287.1120">
    <property type="entry name" value="Bipartite methylase S protein"/>
    <property type="match status" value="1"/>
</dbReference>
<proteinExistence type="inferred from homology"/>
<evidence type="ECO:0000256" key="2">
    <source>
        <dbReference type="ARBA" id="ARBA00022747"/>
    </source>
</evidence>
<reference evidence="5" key="1">
    <citation type="submission" date="2016-07" db="EMBL/GenBank/DDBJ databases">
        <authorList>
            <person name="Kauffman K."/>
            <person name="Arevalo P."/>
            <person name="Polz M.F."/>
        </authorList>
    </citation>
    <scope>NUCLEOTIDE SEQUENCE</scope>
    <source>
        <strain evidence="5">10N.222.46.E12</strain>
    </source>
</reference>
<dbReference type="CDD" id="cd17292">
    <property type="entry name" value="RMtype1_S_LlaA17I_TRD2-CR2_like"/>
    <property type="match status" value="1"/>
</dbReference>
<dbReference type="Pfam" id="PF01420">
    <property type="entry name" value="Methylase_S"/>
    <property type="match status" value="2"/>
</dbReference>
<comment type="caution">
    <text evidence="5">The sequence shown here is derived from an EMBL/GenBank/DDBJ whole genome shotgun (WGS) entry which is preliminary data.</text>
</comment>
<dbReference type="EMBL" id="MDBS01000015">
    <property type="protein sequence ID" value="PMP32093.1"/>
    <property type="molecule type" value="Genomic_DNA"/>
</dbReference>